<proteinExistence type="predicted"/>
<dbReference type="GO" id="GO:0016226">
    <property type="term" value="P:iron-sulfur cluster assembly"/>
    <property type="evidence" value="ECO:0007669"/>
    <property type="project" value="InterPro"/>
</dbReference>
<gene>
    <name evidence="2" type="ORF">SAMN05216233_1014</name>
</gene>
<dbReference type="STRING" id="419481.SAMN05216233_1014"/>
<protein>
    <submittedName>
        <fullName evidence="2">Nitrogen fixation protein NifU</fullName>
    </submittedName>
</protein>
<organism evidence="2 3">
    <name type="scientific">Desulfoluna spongiiphila</name>
    <dbReference type="NCBI Taxonomy" id="419481"/>
    <lineage>
        <taxon>Bacteria</taxon>
        <taxon>Pseudomonadati</taxon>
        <taxon>Thermodesulfobacteriota</taxon>
        <taxon>Desulfobacteria</taxon>
        <taxon>Desulfobacterales</taxon>
        <taxon>Desulfolunaceae</taxon>
        <taxon>Desulfoluna</taxon>
    </lineage>
</organism>
<dbReference type="SUPFAM" id="SSF82649">
    <property type="entry name" value="SufE/NifU"/>
    <property type="match status" value="1"/>
</dbReference>
<dbReference type="PANTHER" id="PTHR10093">
    <property type="entry name" value="IRON-SULFUR CLUSTER ASSEMBLY ENZYME NIFU HOMOLOG"/>
    <property type="match status" value="1"/>
</dbReference>
<dbReference type="Proteomes" id="UP000198870">
    <property type="component" value="Unassembled WGS sequence"/>
</dbReference>
<dbReference type="GO" id="GO:0051536">
    <property type="term" value="F:iron-sulfur cluster binding"/>
    <property type="evidence" value="ECO:0007669"/>
    <property type="project" value="InterPro"/>
</dbReference>
<sequence length="142" mass="15577">MDNLDAFLDNLQDEIFEDAKESFGEKGFERWRNPRFQGKMESADAFASLTGSCGDTMEIYLKFSDNRVTEASYFTNGCASSALCGSFASELAIGKDPDELANITGELVLETVGKLPDEDTHCSGLAASTLQEALSCYMKKRK</sequence>
<dbReference type="CDD" id="cd06664">
    <property type="entry name" value="IscU_like"/>
    <property type="match status" value="1"/>
</dbReference>
<dbReference type="OrthoDB" id="5420642at2"/>
<dbReference type="InterPro" id="IPR002871">
    <property type="entry name" value="NIF_FeS_clus_asmbl_NifU_N"/>
</dbReference>
<dbReference type="AlphaFoldDB" id="A0A1G5ABG4"/>
<name>A0A1G5ABG4_9BACT</name>
<keyword evidence="3" id="KW-1185">Reference proteome</keyword>
<dbReference type="EMBL" id="FMUX01000001">
    <property type="protein sequence ID" value="SCX75203.1"/>
    <property type="molecule type" value="Genomic_DNA"/>
</dbReference>
<accession>A0A1G5ABG4</accession>
<dbReference type="Pfam" id="PF01592">
    <property type="entry name" value="NifU_N"/>
    <property type="match status" value="1"/>
</dbReference>
<dbReference type="GO" id="GO:0005506">
    <property type="term" value="F:iron ion binding"/>
    <property type="evidence" value="ECO:0007669"/>
    <property type="project" value="InterPro"/>
</dbReference>
<evidence type="ECO:0000313" key="3">
    <source>
        <dbReference type="Proteomes" id="UP000198870"/>
    </source>
</evidence>
<evidence type="ECO:0000313" key="2">
    <source>
        <dbReference type="EMBL" id="SCX75203.1"/>
    </source>
</evidence>
<dbReference type="RefSeq" id="WP_092207022.1">
    <property type="nucleotide sequence ID" value="NZ_FMUX01000001.1"/>
</dbReference>
<feature type="domain" description="NIF system FeS cluster assembly NifU N-terminal" evidence="1">
    <location>
        <begin position="26"/>
        <end position="141"/>
    </location>
</feature>
<evidence type="ECO:0000259" key="1">
    <source>
        <dbReference type="Pfam" id="PF01592"/>
    </source>
</evidence>
<dbReference type="Gene3D" id="3.90.1010.10">
    <property type="match status" value="1"/>
</dbReference>
<reference evidence="2 3" key="1">
    <citation type="submission" date="2016-10" db="EMBL/GenBank/DDBJ databases">
        <authorList>
            <person name="de Groot N.N."/>
        </authorList>
    </citation>
    <scope>NUCLEOTIDE SEQUENCE [LARGE SCALE GENOMIC DNA]</scope>
    <source>
        <strain evidence="2 3">AA1</strain>
    </source>
</reference>